<reference evidence="4 5" key="1">
    <citation type="submission" date="2016-03" db="EMBL/GenBank/DDBJ databases">
        <title>Comparative genomics of Pseudogymnoascus destructans, the fungus causing white-nose syndrome of bats.</title>
        <authorList>
            <person name="Palmer J.M."/>
            <person name="Drees K.P."/>
            <person name="Foster J.T."/>
            <person name="Lindner D.L."/>
        </authorList>
    </citation>
    <scope>NUCLEOTIDE SEQUENCE [LARGE SCALE GENOMIC DNA]</scope>
    <source>
        <strain evidence="4 5">UAMH 10579</strain>
    </source>
</reference>
<dbReference type="Pfam" id="PF09427">
    <property type="entry name" value="DUF2014"/>
    <property type="match status" value="1"/>
</dbReference>
<dbReference type="STRING" id="342668.A0A1B8GH82"/>
<dbReference type="CDD" id="cd11395">
    <property type="entry name" value="bHLHzip_SREBP_like"/>
    <property type="match status" value="1"/>
</dbReference>
<dbReference type="RefSeq" id="XP_018128915.1">
    <property type="nucleotide sequence ID" value="XM_018277047.2"/>
</dbReference>
<dbReference type="EMBL" id="KV460237">
    <property type="protein sequence ID" value="OBT95182.1"/>
    <property type="molecule type" value="Genomic_DNA"/>
</dbReference>
<feature type="compositionally biased region" description="Polar residues" evidence="2">
    <location>
        <begin position="53"/>
        <end position="63"/>
    </location>
</feature>
<evidence type="ECO:0000256" key="2">
    <source>
        <dbReference type="SAM" id="MobiDB-lite"/>
    </source>
</evidence>
<feature type="compositionally biased region" description="Basic residues" evidence="2">
    <location>
        <begin position="262"/>
        <end position="271"/>
    </location>
</feature>
<dbReference type="SMART" id="SM00353">
    <property type="entry name" value="HLH"/>
    <property type="match status" value="1"/>
</dbReference>
<dbReference type="InterPro" id="IPR019006">
    <property type="entry name" value="Sre1_C"/>
</dbReference>
<dbReference type="AlphaFoldDB" id="A0A1B8GH82"/>
<dbReference type="SUPFAM" id="SSF47459">
    <property type="entry name" value="HLH, helix-loop-helix DNA-binding domain"/>
    <property type="match status" value="1"/>
</dbReference>
<protein>
    <recommendedName>
        <fullName evidence="3">BHLH domain-containing protein</fullName>
    </recommendedName>
</protein>
<dbReference type="InterPro" id="IPR036638">
    <property type="entry name" value="HLH_DNA-bd_sf"/>
</dbReference>
<evidence type="ECO:0000313" key="4">
    <source>
        <dbReference type="EMBL" id="OBT95182.1"/>
    </source>
</evidence>
<evidence type="ECO:0000259" key="3">
    <source>
        <dbReference type="PROSITE" id="PS50888"/>
    </source>
</evidence>
<dbReference type="GeneID" id="28841000"/>
<dbReference type="OrthoDB" id="3437719at2759"/>
<organism evidence="4 5">
    <name type="scientific">Pseudogymnoascus verrucosus</name>
    <dbReference type="NCBI Taxonomy" id="342668"/>
    <lineage>
        <taxon>Eukaryota</taxon>
        <taxon>Fungi</taxon>
        <taxon>Dikarya</taxon>
        <taxon>Ascomycota</taxon>
        <taxon>Pezizomycotina</taxon>
        <taxon>Leotiomycetes</taxon>
        <taxon>Thelebolales</taxon>
        <taxon>Thelebolaceae</taxon>
        <taxon>Pseudogymnoascus</taxon>
    </lineage>
</organism>
<feature type="region of interest" description="Disordered" evidence="2">
    <location>
        <begin position="141"/>
        <end position="166"/>
    </location>
</feature>
<feature type="domain" description="BHLH" evidence="3">
    <location>
        <begin position="268"/>
        <end position="346"/>
    </location>
</feature>
<dbReference type="Pfam" id="PF00010">
    <property type="entry name" value="HLH"/>
    <property type="match status" value="1"/>
</dbReference>
<evidence type="ECO:0000256" key="1">
    <source>
        <dbReference type="SAM" id="Coils"/>
    </source>
</evidence>
<evidence type="ECO:0000313" key="5">
    <source>
        <dbReference type="Proteomes" id="UP000091956"/>
    </source>
</evidence>
<gene>
    <name evidence="4" type="ORF">VE01_07614</name>
</gene>
<feature type="region of interest" description="Disordered" evidence="2">
    <location>
        <begin position="201"/>
        <end position="272"/>
    </location>
</feature>
<keyword evidence="1" id="KW-0175">Coiled coil</keyword>
<dbReference type="InterPro" id="IPR011598">
    <property type="entry name" value="bHLH_dom"/>
</dbReference>
<accession>A0A1B8GH82</accession>
<dbReference type="Gene3D" id="4.10.280.10">
    <property type="entry name" value="Helix-loop-helix DNA-binding domain"/>
    <property type="match status" value="1"/>
</dbReference>
<dbReference type="PANTHER" id="PTHR47336">
    <property type="entry name" value="TRANSCRIPTION FACTOR HMS1-RELATED"/>
    <property type="match status" value="1"/>
</dbReference>
<dbReference type="GO" id="GO:0045944">
    <property type="term" value="P:positive regulation of transcription by RNA polymerase II"/>
    <property type="evidence" value="ECO:0007669"/>
    <property type="project" value="InterPro"/>
</dbReference>
<reference evidence="5" key="2">
    <citation type="journal article" date="2018" name="Nat. Commun.">
        <title>Extreme sensitivity to ultraviolet light in the fungal pathogen causing white-nose syndrome of bats.</title>
        <authorList>
            <person name="Palmer J.M."/>
            <person name="Drees K.P."/>
            <person name="Foster J.T."/>
            <person name="Lindner D.L."/>
        </authorList>
    </citation>
    <scope>NUCLEOTIDE SEQUENCE [LARGE SCALE GENOMIC DNA]</scope>
    <source>
        <strain evidence="5">UAMH 10579</strain>
    </source>
</reference>
<name>A0A1B8GH82_9PEZI</name>
<keyword evidence="5" id="KW-1185">Reference proteome</keyword>
<dbReference type="PANTHER" id="PTHR47336:SF2">
    <property type="entry name" value="TRANSCRIPTION FACTOR HMS1-RELATED"/>
    <property type="match status" value="1"/>
</dbReference>
<dbReference type="InterPro" id="IPR052099">
    <property type="entry name" value="Regulatory_TF_Diverse"/>
</dbReference>
<dbReference type="PROSITE" id="PS50888">
    <property type="entry name" value="BHLH"/>
    <property type="match status" value="1"/>
</dbReference>
<proteinExistence type="predicted"/>
<dbReference type="Proteomes" id="UP000091956">
    <property type="component" value="Unassembled WGS sequence"/>
</dbReference>
<feature type="coiled-coil region" evidence="1">
    <location>
        <begin position="336"/>
        <end position="363"/>
    </location>
</feature>
<dbReference type="GO" id="GO:0032933">
    <property type="term" value="P:SREBP signaling pathway"/>
    <property type="evidence" value="ECO:0007669"/>
    <property type="project" value="InterPro"/>
</dbReference>
<feature type="region of interest" description="Disordered" evidence="2">
    <location>
        <begin position="48"/>
        <end position="85"/>
    </location>
</feature>
<dbReference type="GO" id="GO:0046983">
    <property type="term" value="F:protein dimerization activity"/>
    <property type="evidence" value="ECO:0007669"/>
    <property type="project" value="InterPro"/>
</dbReference>
<feature type="compositionally biased region" description="Polar residues" evidence="2">
    <location>
        <begin position="201"/>
        <end position="244"/>
    </location>
</feature>
<sequence>METPQSLGDEATEHGPVALEEDVNIAFFSNTSRCSTSSRTRSTYTASSDYSQRFPSSATSVDLTTDLDGRDPATAWHPLPRDTTTATTSPSFFDWNNWEDWTQWGGDNDLLRSPTPLATDDGTSYPEFFPHSATATGEAITPIDRNSSDGGSPLGCTHVSPSESLLPPADFIPQWTEEYLNLDFLGGSQLRTVTDTCLNPQFARSSQTSPPHSSDLTEQSLFSTSRDGWAPSATSPEPSHNIPNNKRKPSVSDDEAGSTSAGRKRLPRAKAAHNIIEKRYRANLNDKIDALCNRLPNLKAKYNKTHQGSGHNEDEYENVNNDHGSKGQKINKAVVLSEAADYIRELEERIKKHNDQMATMQIRLDVFKALAATKSPEIDTGRHQEPLQWRGIRGNAAHLQYQANTATTNQASPPSRDVRLAGRQNTSRGGYMSKFMVGSLAGLMVMQGLGENEQAYDGPSARGLFSLPTEYIGQLGDIIWSLGPSNAVEFALLLRSFHTVFKVLLLFGAVIYIISPSFFDSKLQEKVKAVPYLAPKSALPLGSPVEVRRSAWLTAIQTVWVPQNSLLQQLAALLLKSLNLGIRKVVGWHGYAMLTGATEEQEVARIRAWEIAIDAQLTGGDAEINLSRLALTILASETLPVTPYRLMLKALHIHVLLWELSNSKLRGRYLCRTFAMKFARYQWVKARKLHNRISLSLPLNDTSRSDALPDYLANLLDLDIDTVMQHRVVQRAHNLAWDRPTDNKVSDCTDGMNTVINDTAIGSPLDALSAWCSCVKLHKALVNFLRSRTGLADSNADFQHDLDLALKISPTGSLVQGYSVVACAVLLNEHRGANIAAALQVLPPLSKSGTCVPTMADAILSSSINSETHPELRLALQYAMAVALLKRAQYKKEAIALIRNIHIYDNDFGLLGFTAAYNWLDTAFRDNALENETRGALENVAGALKLWMSGTQGRNSGLGKNVKCEIAMLCVDVLSWLVGMRDTRC</sequence>